<keyword evidence="6" id="KW-1185">Reference proteome</keyword>
<evidence type="ECO:0000256" key="2">
    <source>
        <dbReference type="ARBA" id="ARBA00022741"/>
    </source>
</evidence>
<dbReference type="EMBL" id="JAKEVZ010000006">
    <property type="protein sequence ID" value="MCF1751308.1"/>
    <property type="molecule type" value="Genomic_DNA"/>
</dbReference>
<keyword evidence="2 4" id="KW-0547">Nucleotide-binding</keyword>
<dbReference type="SUPFAM" id="SSF100950">
    <property type="entry name" value="NagB/RpiA/CoA transferase-like"/>
    <property type="match status" value="1"/>
</dbReference>
<organism evidence="5 6">
    <name type="scientific">Mariniradius sediminis</name>
    <dbReference type="NCBI Taxonomy" id="2909237"/>
    <lineage>
        <taxon>Bacteria</taxon>
        <taxon>Pseudomonadati</taxon>
        <taxon>Bacteroidota</taxon>
        <taxon>Cytophagia</taxon>
        <taxon>Cytophagales</taxon>
        <taxon>Cyclobacteriaceae</taxon>
        <taxon>Mariniradius</taxon>
    </lineage>
</organism>
<evidence type="ECO:0000256" key="4">
    <source>
        <dbReference type="RuleBase" id="RU361279"/>
    </source>
</evidence>
<dbReference type="Gene3D" id="3.40.50.10420">
    <property type="entry name" value="NagB/RpiA/CoA transferase-like"/>
    <property type="match status" value="1"/>
</dbReference>
<keyword evidence="3 4" id="KW-0067">ATP-binding</keyword>
<dbReference type="InterPro" id="IPR024185">
    <property type="entry name" value="FTHF_cligase-like_sf"/>
</dbReference>
<keyword evidence="5" id="KW-0436">Ligase</keyword>
<sequence>MLSKAQIREDHKALRQSLSATQRAALSARIRARIMDWLTVRPEITHVHLFLPIERLGEVDTFPLFQELQQKGYTLYTSTLDKHGQGLLTLDITAVRKFKPDSWGIPQPIAAIQTSPDQIQLVLVPLLAYDRVGHRLGYGKGYYDGFLGSLIQPVYKVGLSFFDPIPEIPAEDHDVRLDFCISPSKIHEFHS</sequence>
<protein>
    <recommendedName>
        <fullName evidence="4">5-formyltetrahydrofolate cyclo-ligase</fullName>
        <ecNumber evidence="4">6.3.3.2</ecNumber>
    </recommendedName>
</protein>
<dbReference type="Proteomes" id="UP001201449">
    <property type="component" value="Unassembled WGS sequence"/>
</dbReference>
<dbReference type="Pfam" id="PF01812">
    <property type="entry name" value="5-FTHF_cyc-lig"/>
    <property type="match status" value="1"/>
</dbReference>
<dbReference type="NCBIfam" id="TIGR02727">
    <property type="entry name" value="MTHFS_bact"/>
    <property type="match status" value="1"/>
</dbReference>
<comment type="catalytic activity">
    <reaction evidence="4">
        <text>(6S)-5-formyl-5,6,7,8-tetrahydrofolate + ATP = (6R)-5,10-methenyltetrahydrofolate + ADP + phosphate</text>
        <dbReference type="Rhea" id="RHEA:10488"/>
        <dbReference type="ChEBI" id="CHEBI:30616"/>
        <dbReference type="ChEBI" id="CHEBI:43474"/>
        <dbReference type="ChEBI" id="CHEBI:57455"/>
        <dbReference type="ChEBI" id="CHEBI:57457"/>
        <dbReference type="ChEBI" id="CHEBI:456216"/>
        <dbReference type="EC" id="6.3.3.2"/>
    </reaction>
</comment>
<accession>A0ABS9BTH4</accession>
<comment type="similarity">
    <text evidence="1 4">Belongs to the 5-formyltetrahydrofolate cyclo-ligase family.</text>
</comment>
<gene>
    <name evidence="5" type="ORF">L0U89_09525</name>
</gene>
<evidence type="ECO:0000256" key="1">
    <source>
        <dbReference type="ARBA" id="ARBA00010638"/>
    </source>
</evidence>
<proteinExistence type="inferred from homology"/>
<keyword evidence="4" id="KW-0460">Magnesium</keyword>
<dbReference type="PIRSF" id="PIRSF006806">
    <property type="entry name" value="FTHF_cligase"/>
    <property type="match status" value="1"/>
</dbReference>
<dbReference type="InterPro" id="IPR002698">
    <property type="entry name" value="FTHF_cligase"/>
</dbReference>
<comment type="caution">
    <text evidence="5">The sequence shown here is derived from an EMBL/GenBank/DDBJ whole genome shotgun (WGS) entry which is preliminary data.</text>
</comment>
<comment type="cofactor">
    <cofactor evidence="4">
        <name>Mg(2+)</name>
        <dbReference type="ChEBI" id="CHEBI:18420"/>
    </cofactor>
</comment>
<evidence type="ECO:0000313" key="6">
    <source>
        <dbReference type="Proteomes" id="UP001201449"/>
    </source>
</evidence>
<name>A0ABS9BTH4_9BACT</name>
<reference evidence="5 6" key="1">
    <citation type="submission" date="2022-01" db="EMBL/GenBank/DDBJ databases">
        <title>Mariniradius saccharolyticus sp. nov., isolated from sediment of a river.</title>
        <authorList>
            <person name="Liu H."/>
        </authorList>
    </citation>
    <scope>NUCLEOTIDE SEQUENCE [LARGE SCALE GENOMIC DNA]</scope>
    <source>
        <strain evidence="5 6">RY-2</strain>
    </source>
</reference>
<keyword evidence="4" id="KW-0479">Metal-binding</keyword>
<dbReference type="PANTHER" id="PTHR23407:SF1">
    <property type="entry name" value="5-FORMYLTETRAHYDROFOLATE CYCLO-LIGASE"/>
    <property type="match status" value="1"/>
</dbReference>
<dbReference type="RefSeq" id="WP_234861299.1">
    <property type="nucleotide sequence ID" value="NZ_JAKEVZ010000006.1"/>
</dbReference>
<evidence type="ECO:0000313" key="5">
    <source>
        <dbReference type="EMBL" id="MCF1751308.1"/>
    </source>
</evidence>
<dbReference type="PANTHER" id="PTHR23407">
    <property type="entry name" value="ATPASE INHIBITOR/5-FORMYLTETRAHYDROFOLATE CYCLO-LIGASE"/>
    <property type="match status" value="1"/>
</dbReference>
<dbReference type="GO" id="GO:0030272">
    <property type="term" value="F:5-formyltetrahydrofolate cyclo-ligase activity"/>
    <property type="evidence" value="ECO:0007669"/>
    <property type="project" value="UniProtKB-EC"/>
</dbReference>
<dbReference type="InterPro" id="IPR037171">
    <property type="entry name" value="NagB/RpiA_transferase-like"/>
</dbReference>
<dbReference type="EC" id="6.3.3.2" evidence="4"/>
<evidence type="ECO:0000256" key="3">
    <source>
        <dbReference type="ARBA" id="ARBA00022840"/>
    </source>
</evidence>